<dbReference type="Proteomes" id="UP000054845">
    <property type="component" value="Unassembled WGS sequence"/>
</dbReference>
<dbReference type="PANTHER" id="PTHR10472">
    <property type="entry name" value="D-TYROSYL-TRNA TYR DEACYLASE"/>
    <property type="match status" value="1"/>
</dbReference>
<accession>A0A0P1BD68</accession>
<dbReference type="STRING" id="401625.A0A0P1BD68"/>
<evidence type="ECO:0000256" key="3">
    <source>
        <dbReference type="ARBA" id="ARBA00020007"/>
    </source>
</evidence>
<evidence type="ECO:0000313" key="9">
    <source>
        <dbReference type="Proteomes" id="UP000054845"/>
    </source>
</evidence>
<dbReference type="GO" id="GO:0005737">
    <property type="term" value="C:cytoplasm"/>
    <property type="evidence" value="ECO:0007669"/>
    <property type="project" value="InterPro"/>
</dbReference>
<reference evidence="8 9" key="1">
    <citation type="submission" date="2014-09" db="EMBL/GenBank/DDBJ databases">
        <authorList>
            <person name="Magalhaes I.L.F."/>
            <person name="Oliveira U."/>
            <person name="Santos F.R."/>
            <person name="Vidigal T.H.D.A."/>
            <person name="Brescovit A.D."/>
            <person name="Santos A.J."/>
        </authorList>
    </citation>
    <scope>NUCLEOTIDE SEQUENCE [LARGE SCALE GENOMIC DNA]</scope>
</reference>
<sequence length="202" mass="21674">MRAVLQRVKGATVHVNGNLVSCIGPGLVALIGIGTDDTMAEIEPLAKRLLSTKLWNEGQKASAIDVPCQYAPPDSAAKSRTSAEGQAGQSRSKNDEKLSGGEGSRAEEVWGGRPWRSSVQDIEGEILCVSQFTLHASLSKGTKPDFHKGGQQAREIYDALLEHLRSAYKPDRVKDGAFGEMMDVSLTNDGPVTILVDTAEKK</sequence>
<comment type="catalytic activity">
    <reaction evidence="6">
        <text>a D-aminoacyl-tRNA + H2O = a tRNA + a D-alpha-amino acid + H(+)</text>
        <dbReference type="Rhea" id="RHEA:13953"/>
        <dbReference type="Rhea" id="RHEA-COMP:10123"/>
        <dbReference type="Rhea" id="RHEA-COMP:10124"/>
        <dbReference type="ChEBI" id="CHEBI:15377"/>
        <dbReference type="ChEBI" id="CHEBI:15378"/>
        <dbReference type="ChEBI" id="CHEBI:59871"/>
        <dbReference type="ChEBI" id="CHEBI:78442"/>
        <dbReference type="ChEBI" id="CHEBI:79333"/>
        <dbReference type="EC" id="3.1.1.96"/>
    </reaction>
</comment>
<dbReference type="Gene3D" id="3.50.80.10">
    <property type="entry name" value="D-tyrosyl-tRNA(Tyr) deacylase"/>
    <property type="match status" value="1"/>
</dbReference>
<organism evidence="8 9">
    <name type="scientific">Ceraceosorus bombacis</name>
    <dbReference type="NCBI Taxonomy" id="401625"/>
    <lineage>
        <taxon>Eukaryota</taxon>
        <taxon>Fungi</taxon>
        <taxon>Dikarya</taxon>
        <taxon>Basidiomycota</taxon>
        <taxon>Ustilaginomycotina</taxon>
        <taxon>Exobasidiomycetes</taxon>
        <taxon>Ceraceosorales</taxon>
        <taxon>Ceraceosoraceae</taxon>
        <taxon>Ceraceosorus</taxon>
    </lineage>
</organism>
<evidence type="ECO:0000256" key="5">
    <source>
        <dbReference type="ARBA" id="ARBA00047676"/>
    </source>
</evidence>
<dbReference type="InterPro" id="IPR023509">
    <property type="entry name" value="DTD-like_sf"/>
</dbReference>
<feature type="compositionally biased region" description="Basic and acidic residues" evidence="7">
    <location>
        <begin position="92"/>
        <end position="110"/>
    </location>
</feature>
<evidence type="ECO:0000256" key="2">
    <source>
        <dbReference type="ARBA" id="ARBA00013056"/>
    </source>
</evidence>
<dbReference type="GO" id="GO:0051500">
    <property type="term" value="F:D-tyrosyl-tRNA(Tyr) deacylase activity"/>
    <property type="evidence" value="ECO:0007669"/>
    <property type="project" value="TreeGrafter"/>
</dbReference>
<dbReference type="OrthoDB" id="275783at2759"/>
<feature type="compositionally biased region" description="Polar residues" evidence="7">
    <location>
        <begin position="78"/>
        <end position="91"/>
    </location>
</feature>
<feature type="region of interest" description="Disordered" evidence="7">
    <location>
        <begin position="66"/>
        <end position="112"/>
    </location>
</feature>
<keyword evidence="9" id="KW-1185">Reference proteome</keyword>
<evidence type="ECO:0000256" key="4">
    <source>
        <dbReference type="ARBA" id="ARBA00032747"/>
    </source>
</evidence>
<comment type="catalytic activity">
    <reaction evidence="5">
        <text>glycyl-tRNA(Ala) + H2O = tRNA(Ala) + glycine + H(+)</text>
        <dbReference type="Rhea" id="RHEA:53744"/>
        <dbReference type="Rhea" id="RHEA-COMP:9657"/>
        <dbReference type="Rhea" id="RHEA-COMP:13640"/>
        <dbReference type="ChEBI" id="CHEBI:15377"/>
        <dbReference type="ChEBI" id="CHEBI:15378"/>
        <dbReference type="ChEBI" id="CHEBI:57305"/>
        <dbReference type="ChEBI" id="CHEBI:78442"/>
        <dbReference type="ChEBI" id="CHEBI:78522"/>
        <dbReference type="EC" id="3.1.1.96"/>
    </reaction>
</comment>
<protein>
    <recommendedName>
        <fullName evidence="3">D-aminoacyl-tRNA deacylase</fullName>
        <ecNumber evidence="2">3.1.1.96</ecNumber>
    </recommendedName>
    <alternativeName>
        <fullName evidence="4">Gly-tRNA(Ala) deacylase</fullName>
    </alternativeName>
</protein>
<evidence type="ECO:0000256" key="7">
    <source>
        <dbReference type="SAM" id="MobiDB-lite"/>
    </source>
</evidence>
<dbReference type="SUPFAM" id="SSF69500">
    <property type="entry name" value="DTD-like"/>
    <property type="match status" value="2"/>
</dbReference>
<evidence type="ECO:0000313" key="8">
    <source>
        <dbReference type="EMBL" id="CEH13972.1"/>
    </source>
</evidence>
<dbReference type="InterPro" id="IPR003732">
    <property type="entry name" value="Daa-tRNA_deacyls_DTD"/>
</dbReference>
<dbReference type="EC" id="3.1.1.96" evidence="2"/>
<dbReference type="EMBL" id="CCYA01000238">
    <property type="protein sequence ID" value="CEH13972.1"/>
    <property type="molecule type" value="Genomic_DNA"/>
</dbReference>
<proteinExistence type="inferred from homology"/>
<evidence type="ECO:0000256" key="6">
    <source>
        <dbReference type="ARBA" id="ARBA00048018"/>
    </source>
</evidence>
<dbReference type="Pfam" id="PF02580">
    <property type="entry name" value="Tyr_Deacylase"/>
    <property type="match status" value="2"/>
</dbReference>
<name>A0A0P1BD68_9BASI</name>
<dbReference type="PANTHER" id="PTHR10472:SF5">
    <property type="entry name" value="D-AMINOACYL-TRNA DEACYLASE 1"/>
    <property type="match status" value="1"/>
</dbReference>
<comment type="similarity">
    <text evidence="1">Belongs to the DTD family.</text>
</comment>
<evidence type="ECO:0000256" key="1">
    <source>
        <dbReference type="ARBA" id="ARBA00009673"/>
    </source>
</evidence>
<dbReference type="AlphaFoldDB" id="A0A0P1BD68"/>